<dbReference type="SUPFAM" id="SSF50104">
    <property type="entry name" value="Translation proteins SH3-like domain"/>
    <property type="match status" value="1"/>
</dbReference>
<feature type="compositionally biased region" description="Basic residues" evidence="8">
    <location>
        <begin position="51"/>
        <end position="65"/>
    </location>
</feature>
<evidence type="ECO:0000313" key="10">
    <source>
        <dbReference type="EMBL" id="OLY81036.1"/>
    </source>
</evidence>
<name>A0A1R0GVV3_9FUNG</name>
<feature type="compositionally biased region" description="Low complexity" evidence="8">
    <location>
        <begin position="765"/>
        <end position="802"/>
    </location>
</feature>
<dbReference type="InterPro" id="IPR041976">
    <property type="entry name" value="KOW_Spt5_3"/>
</dbReference>
<feature type="compositionally biased region" description="Polar residues" evidence="8">
    <location>
        <begin position="1105"/>
        <end position="1124"/>
    </location>
</feature>
<feature type="compositionally biased region" description="Polar residues" evidence="8">
    <location>
        <begin position="858"/>
        <end position="896"/>
    </location>
</feature>
<dbReference type="EMBL" id="LSSL01002843">
    <property type="protein sequence ID" value="OLY81036.1"/>
    <property type="molecule type" value="Genomic_DNA"/>
</dbReference>
<evidence type="ECO:0000259" key="9">
    <source>
        <dbReference type="SMART" id="SM00739"/>
    </source>
</evidence>
<evidence type="ECO:0000256" key="7">
    <source>
        <dbReference type="ARBA" id="ARBA00031006"/>
    </source>
</evidence>
<dbReference type="Pfam" id="PF11942">
    <property type="entry name" value="Spt5_N"/>
    <property type="match status" value="1"/>
</dbReference>
<dbReference type="Pfam" id="PF23284">
    <property type="entry name" value="KOW2_Spt5"/>
    <property type="match status" value="1"/>
</dbReference>
<dbReference type="InterPro" id="IPR005824">
    <property type="entry name" value="KOW"/>
</dbReference>
<dbReference type="OrthoDB" id="28901at2759"/>
<dbReference type="InterPro" id="IPR039659">
    <property type="entry name" value="SPT5"/>
</dbReference>
<evidence type="ECO:0000256" key="3">
    <source>
        <dbReference type="ARBA" id="ARBA00023163"/>
    </source>
</evidence>
<feature type="compositionally biased region" description="Polar residues" evidence="8">
    <location>
        <begin position="1399"/>
        <end position="1427"/>
    </location>
</feature>
<dbReference type="Gene3D" id="2.30.30.30">
    <property type="match status" value="3"/>
</dbReference>
<feature type="compositionally biased region" description="Basic and acidic residues" evidence="8">
    <location>
        <begin position="1251"/>
        <end position="1267"/>
    </location>
</feature>
<keyword evidence="4" id="KW-0539">Nucleus</keyword>
<feature type="compositionally biased region" description="Basic and acidic residues" evidence="8">
    <location>
        <begin position="1218"/>
        <end position="1229"/>
    </location>
</feature>
<dbReference type="InterPro" id="IPR022581">
    <property type="entry name" value="Spt5_N"/>
</dbReference>
<dbReference type="InterPro" id="IPR041973">
    <property type="entry name" value="KOW_Spt5_1"/>
</dbReference>
<feature type="domain" description="KOW" evidence="9">
    <location>
        <begin position="263"/>
        <end position="290"/>
    </location>
</feature>
<feature type="region of interest" description="Disordered" evidence="8">
    <location>
        <begin position="744"/>
        <end position="1427"/>
    </location>
</feature>
<dbReference type="InterPro" id="IPR039385">
    <property type="entry name" value="NGN_Euk"/>
</dbReference>
<evidence type="ECO:0000256" key="4">
    <source>
        <dbReference type="ARBA" id="ARBA00023242"/>
    </source>
</evidence>
<protein>
    <recommendedName>
        <fullName evidence="6">Chromatin elongation factor SPT5</fullName>
    </recommendedName>
    <alternativeName>
        <fullName evidence="7">Chromatin elongation factor spt5</fullName>
    </alternativeName>
</protein>
<dbReference type="CDD" id="cd06084">
    <property type="entry name" value="KOW_Spt5_4"/>
    <property type="match status" value="1"/>
</dbReference>
<feature type="compositionally biased region" description="Basic and acidic residues" evidence="8">
    <location>
        <begin position="1062"/>
        <end position="1071"/>
    </location>
</feature>
<dbReference type="GO" id="GO:0032784">
    <property type="term" value="P:regulation of DNA-templated transcription elongation"/>
    <property type="evidence" value="ECO:0007669"/>
    <property type="project" value="InterPro"/>
</dbReference>
<dbReference type="SMART" id="SM00739">
    <property type="entry name" value="KOW"/>
    <property type="match status" value="5"/>
</dbReference>
<dbReference type="InterPro" id="IPR041977">
    <property type="entry name" value="KOW_Spt5_4"/>
</dbReference>
<organism evidence="10 11">
    <name type="scientific">Smittium mucronatum</name>
    <dbReference type="NCBI Taxonomy" id="133383"/>
    <lineage>
        <taxon>Eukaryota</taxon>
        <taxon>Fungi</taxon>
        <taxon>Fungi incertae sedis</taxon>
        <taxon>Zoopagomycota</taxon>
        <taxon>Kickxellomycotina</taxon>
        <taxon>Harpellomycetes</taxon>
        <taxon>Harpellales</taxon>
        <taxon>Legeriomycetaceae</taxon>
        <taxon>Smittium</taxon>
    </lineage>
</organism>
<dbReference type="CDD" id="cd06085">
    <property type="entry name" value="KOW_Spt5_5"/>
    <property type="match status" value="1"/>
</dbReference>
<feature type="compositionally biased region" description="Polar residues" evidence="8">
    <location>
        <begin position="803"/>
        <end position="819"/>
    </location>
</feature>
<dbReference type="GO" id="GO:0003746">
    <property type="term" value="F:translation elongation factor activity"/>
    <property type="evidence" value="ECO:0007669"/>
    <property type="project" value="UniProtKB-KW"/>
</dbReference>
<accession>A0A1R0GVV3</accession>
<feature type="region of interest" description="Disordered" evidence="8">
    <location>
        <begin position="1"/>
        <end position="91"/>
    </location>
</feature>
<comment type="function">
    <text evidence="5">The SPT4-SPT5 complex mediates both activation and inhibition of transcription elongation, and plays a role in pre-mRNA processing. This complex seems to be important for the stability of the RNA polymerase II elongation machinery on the chromatin template but not for the inherent ability of this machinery to translocate down the gene.</text>
</comment>
<evidence type="ECO:0000313" key="11">
    <source>
        <dbReference type="Proteomes" id="UP000187455"/>
    </source>
</evidence>
<sequence>MSSDIGPDEGFESELKKLKRSYNQSSLSDSDEIQSQDEDSDYANEREARSSHKKSNSSSRGKSKTSYRSSDDDRSIESENNAYSDEDYGDKVKSGDFIADDEAELAEAEQLALRSHRRYSDLPRDREEEDVEEIAARLKSRYENYGSKKSFVSTAEHIPKQFLLPGVQDPHLFMIRCAMGKERDVVFQLMRRCVEKVEAGQRNTILSAYCRNGLPGYVYLEANSHADAQASLERTAGIINTKLLLVPIDQMVDVIRVKKKDVTIQPGAWVRVKRGKYAGDLAQVLAIIDSTDSAELKLVPRIEYDEIVNENGKKKKSLNSQGQIARAPQKLFDPREAERIDMNKPVIPRGSEIFHWGGEIFNKGYLEKEFKLVSLQTEKVNPTLEEITTFSGGDSEALVEAAVAAAAASSLVDSNDKNGNEVLDVVIGDNVEVIEGDLVGVSGTVTGIENDGILRVRLSMDKLLSNNQKNRGNTVMSFRSRQLKKLFREGDHVKVLRGNHDGVTGTVVSVDGIIVTLVSDLSLSEIKVFARDICQSEDVSKSTESGEFAENELVSIDGGRNVAIILASEKGLYKVLDQNGEVSTIKSYETTKPRHNNNFNVVYDSNRNELKVGDIVREINGGNRSGTIVQLSRFVAFIRSDSLSENGGMFASRVRNLASATPSRDSLNPFGNQKVTAKKFRPPSNFFRGRDQAKGKVVIVIRGSFKGYMGVVKESTGSMARVEIHSSAKVINVERDKLAIKLPDGRTMPLDFNPPGNEGSGRADFNGNGRPNSRFNNRGNGSSPFPNTPSNFPSTPGNNNSFGSSWGDSSATAQTPSSNWGGGGGITESSENNSFSGGWNSNPSSNNDSSNSWGSETIPETPSNKAWGSNSTPKKLSNQAWGSESSTSKPSDNTWGSDSSTTKPSDSTWGSDSSTTKPSDNTWGSDSTNSKPSDNAWGSESSTNKPSDNAWGSDSASDKPPDNTWGTESTSDNTTEPWGSRNNNQTEPVNSGSWGNNVETQEKPSSWGSESIRPSSNETSKHLVDNSSTNINKNDSWNRSRTKSSGPRDSSNNFNSQNRPSFENREKKSWGDDNMPTPNNQASSWGSDHRKESVSSWDSAPAPKNGSTNSWNTKRSSNPQTFSGMSEPEPHNTIDKPGNSWGDPSANSQVSSAPWGDDSSSKQDTQDSWNSDVKPSQNTSSSNGWGSGVSSNNSFGGGMGDNAVPQTPISTWDGGIAPEHDQGGIRNRVENMSFDDANGDRGNSWGNNSFKESRGRSDFSSYEDSRGRGGHSSYGGSRGRGGYSSYGDGRGRGGQSSYGDSRGRGNWRGRGRGNGEHNNEGRFNGNRGNHDGDGGRYRGARSGGYQDRQYSSNDGIRGGDSRNYGLPQTPGIQGNGFGSGNDPEISADTGSFGSWGEPKQNNETPAGSGWGQNSEDGGSGQSGNSWA</sequence>
<dbReference type="Pfam" id="PF23042">
    <property type="entry name" value="KOW1_SPT5"/>
    <property type="match status" value="1"/>
</dbReference>
<feature type="domain" description="KOW" evidence="9">
    <location>
        <begin position="609"/>
        <end position="634"/>
    </location>
</feature>
<feature type="compositionally biased region" description="Polar residues" evidence="8">
    <location>
        <begin position="964"/>
        <end position="1018"/>
    </location>
</feature>
<dbReference type="InterPro" id="IPR041978">
    <property type="entry name" value="KOW_Spt5_5"/>
</dbReference>
<keyword evidence="10" id="KW-0251">Elongation factor</keyword>
<proteinExistence type="inferred from homology"/>
<comment type="subcellular location">
    <subcellularLocation>
        <location evidence="1">Nucleus</location>
    </subcellularLocation>
</comment>
<evidence type="ECO:0000256" key="2">
    <source>
        <dbReference type="ARBA" id="ARBA00006956"/>
    </source>
</evidence>
<dbReference type="Pfam" id="PF23291">
    <property type="entry name" value="KOW4_SPT5"/>
    <property type="match status" value="1"/>
</dbReference>
<feature type="compositionally biased region" description="Low complexity" evidence="8">
    <location>
        <begin position="828"/>
        <end position="856"/>
    </location>
</feature>
<feature type="compositionally biased region" description="Acidic residues" evidence="8">
    <location>
        <begin position="29"/>
        <end position="42"/>
    </location>
</feature>
<feature type="compositionally biased region" description="Acidic residues" evidence="8">
    <location>
        <begin position="1"/>
        <end position="12"/>
    </location>
</feature>
<comment type="similarity">
    <text evidence="2">Belongs to the SPT5 family.</text>
</comment>
<dbReference type="Proteomes" id="UP000187455">
    <property type="component" value="Unassembled WGS sequence"/>
</dbReference>
<feature type="compositionally biased region" description="Polar residues" evidence="8">
    <location>
        <begin position="1025"/>
        <end position="1061"/>
    </location>
</feature>
<dbReference type="InterPro" id="IPR014722">
    <property type="entry name" value="Rib_uL2_dom2"/>
</dbReference>
<feature type="domain" description="KOW" evidence="9">
    <location>
        <begin position="691"/>
        <end position="718"/>
    </location>
</feature>
<dbReference type="GO" id="GO:0006368">
    <property type="term" value="P:transcription elongation by RNA polymerase II"/>
    <property type="evidence" value="ECO:0007669"/>
    <property type="project" value="TreeGrafter"/>
</dbReference>
<dbReference type="Pfam" id="PF03439">
    <property type="entry name" value="Spt5-NGN"/>
    <property type="match status" value="1"/>
</dbReference>
<evidence type="ECO:0000256" key="6">
    <source>
        <dbReference type="ARBA" id="ARBA00029865"/>
    </source>
</evidence>
<feature type="compositionally biased region" description="Polar residues" evidence="8">
    <location>
        <begin position="1076"/>
        <end position="1086"/>
    </location>
</feature>
<evidence type="ECO:0000256" key="8">
    <source>
        <dbReference type="SAM" id="MobiDB-lite"/>
    </source>
</evidence>
<dbReference type="CDD" id="cd06083">
    <property type="entry name" value="KOW_Spt5_3"/>
    <property type="match status" value="1"/>
</dbReference>
<dbReference type="PANTHER" id="PTHR11125">
    <property type="entry name" value="SUPPRESSOR OF TY 5"/>
    <property type="match status" value="1"/>
</dbReference>
<gene>
    <name evidence="10" type="ORF">AYI68_g4862</name>
</gene>
<dbReference type="InterPro" id="IPR005100">
    <property type="entry name" value="NGN-domain"/>
</dbReference>
<feature type="compositionally biased region" description="Low complexity" evidence="8">
    <location>
        <begin position="897"/>
        <end position="916"/>
    </location>
</feature>
<dbReference type="Pfam" id="PF23290">
    <property type="entry name" value="KOW5_SPT5"/>
    <property type="match status" value="1"/>
</dbReference>
<comment type="caution">
    <text evidence="10">The sequence shown here is derived from an EMBL/GenBank/DDBJ whole genome shotgun (WGS) entry which is preliminary data.</text>
</comment>
<dbReference type="GO" id="GO:0006357">
    <property type="term" value="P:regulation of transcription by RNA polymerase II"/>
    <property type="evidence" value="ECO:0007669"/>
    <property type="project" value="InterPro"/>
</dbReference>
<feature type="compositionally biased region" description="Low complexity" evidence="8">
    <location>
        <begin position="1176"/>
        <end position="1194"/>
    </location>
</feature>
<keyword evidence="3" id="KW-0804">Transcription</keyword>
<dbReference type="Gene3D" id="3.30.70.940">
    <property type="entry name" value="NusG, N-terminal domain"/>
    <property type="match status" value="1"/>
</dbReference>
<evidence type="ECO:0000256" key="1">
    <source>
        <dbReference type="ARBA" id="ARBA00004123"/>
    </source>
</evidence>
<dbReference type="CDD" id="cd06081">
    <property type="entry name" value="KOW_Spt5_1"/>
    <property type="match status" value="1"/>
</dbReference>
<dbReference type="InterPro" id="IPR008991">
    <property type="entry name" value="Translation_prot_SH3-like_sf"/>
</dbReference>
<dbReference type="GO" id="GO:0003729">
    <property type="term" value="F:mRNA binding"/>
    <property type="evidence" value="ECO:0007669"/>
    <property type="project" value="TreeGrafter"/>
</dbReference>
<evidence type="ECO:0000256" key="5">
    <source>
        <dbReference type="ARBA" id="ARBA00024691"/>
    </source>
</evidence>
<feature type="compositionally biased region" description="Gly residues" evidence="8">
    <location>
        <begin position="1270"/>
        <end position="1284"/>
    </location>
</feature>
<dbReference type="STRING" id="133383.A0A1R0GVV3"/>
<feature type="domain" description="KOW" evidence="9">
    <location>
        <begin position="486"/>
        <end position="513"/>
    </location>
</feature>
<keyword evidence="10" id="KW-0648">Protein biosynthesis</keyword>
<dbReference type="InterPro" id="IPR041975">
    <property type="entry name" value="KOW_Spt5_2"/>
</dbReference>
<keyword evidence="11" id="KW-1185">Reference proteome</keyword>
<dbReference type="CDD" id="cd09888">
    <property type="entry name" value="NGN_Euk"/>
    <property type="match status" value="1"/>
</dbReference>
<dbReference type="InterPro" id="IPR036735">
    <property type="entry name" value="NGN_dom_sf"/>
</dbReference>
<feature type="domain" description="KOW" evidence="9">
    <location>
        <begin position="424"/>
        <end position="451"/>
    </location>
</feature>
<dbReference type="PANTHER" id="PTHR11125:SF7">
    <property type="entry name" value="TRANSCRIPTION ELONGATION FACTOR SPT5"/>
    <property type="match status" value="1"/>
</dbReference>
<reference evidence="10 11" key="1">
    <citation type="journal article" date="2016" name="Mol. Biol. Evol.">
        <title>Genome-Wide Survey of Gut Fungi (Harpellales) Reveals the First Horizontally Transferred Ubiquitin Gene from a Mosquito Host.</title>
        <authorList>
            <person name="Wang Y."/>
            <person name="White M.M."/>
            <person name="Kvist S."/>
            <person name="Moncalvo J.M."/>
        </authorList>
    </citation>
    <scope>NUCLEOTIDE SEQUENCE [LARGE SCALE GENOMIC DNA]</scope>
    <source>
        <strain evidence="10 11">ALG-7-W6</strain>
    </source>
</reference>
<feature type="compositionally biased region" description="Polar residues" evidence="8">
    <location>
        <begin position="917"/>
        <end position="955"/>
    </location>
</feature>
<dbReference type="GO" id="GO:0032044">
    <property type="term" value="C:DSIF complex"/>
    <property type="evidence" value="ECO:0007669"/>
    <property type="project" value="TreeGrafter"/>
</dbReference>